<organism evidence="3 4">
    <name type="scientific">Emticicia aquatica</name>
    <dbReference type="NCBI Taxonomy" id="1681835"/>
    <lineage>
        <taxon>Bacteria</taxon>
        <taxon>Pseudomonadati</taxon>
        <taxon>Bacteroidota</taxon>
        <taxon>Cytophagia</taxon>
        <taxon>Cytophagales</taxon>
        <taxon>Leadbetterellaceae</taxon>
        <taxon>Emticicia</taxon>
    </lineage>
</organism>
<evidence type="ECO:0000256" key="2">
    <source>
        <dbReference type="SAM" id="SignalP"/>
    </source>
</evidence>
<feature type="chain" id="PRO_5046573705" evidence="2">
    <location>
        <begin position="29"/>
        <end position="281"/>
    </location>
</feature>
<keyword evidence="4" id="KW-1185">Reference proteome</keyword>
<reference evidence="3" key="1">
    <citation type="submission" date="2021-12" db="EMBL/GenBank/DDBJ databases">
        <authorList>
            <person name="Rodrigo-Torres L."/>
            <person name="Arahal R. D."/>
            <person name="Lucena T."/>
        </authorList>
    </citation>
    <scope>NUCLEOTIDE SEQUENCE</scope>
    <source>
        <strain evidence="3">CECT 8858</strain>
    </source>
</reference>
<name>A0ABM9AW15_9BACT</name>
<dbReference type="RefSeq" id="WP_238808563.1">
    <property type="nucleotide sequence ID" value="NZ_CAKLPY010000005.1"/>
</dbReference>
<evidence type="ECO:0000256" key="1">
    <source>
        <dbReference type="SAM" id="MobiDB-lite"/>
    </source>
</evidence>
<protein>
    <submittedName>
        <fullName evidence="3">Uncharacterized protein</fullName>
    </submittedName>
</protein>
<keyword evidence="2" id="KW-0732">Signal</keyword>
<dbReference type="Proteomes" id="UP000837932">
    <property type="component" value="Unassembled WGS sequence"/>
</dbReference>
<comment type="caution">
    <text evidence="3">The sequence shown here is derived from an EMBL/GenBank/DDBJ whole genome shotgun (WGS) entry which is preliminary data.</text>
</comment>
<accession>A0ABM9AW15</accession>
<evidence type="ECO:0000313" key="3">
    <source>
        <dbReference type="EMBL" id="CAH0997755.1"/>
    </source>
</evidence>
<dbReference type="EMBL" id="CAKLPY010000005">
    <property type="protein sequence ID" value="CAH0997755.1"/>
    <property type="molecule type" value="Genomic_DNA"/>
</dbReference>
<sequence>MKTSNLKINTIRLCILLFTLLLNFVADAQQKITLKIKYNSEENNFGVYAKANFTRRNFLWGPSQITITLPASLPNEKLRIKNLDGGTWEDNSLIFAPEVNNTRDFHGLSSSGNKTDLVENNEILLFYFSISEKVVANEVRLFDNNKDPKSSDKGMNGGDFQNSITDDKGKELYQPDVIISSNVEKKEEPENKKESEIALTLFPNVTKEKFNIALEGVEDKTNVTLLVSTEKGIVIMQDSGTKKALVEKTFKIPSQISSQSLVVRVKINATVIGKRLILERE</sequence>
<gene>
    <name evidence="3" type="ORF">EMA8858_03889</name>
</gene>
<evidence type="ECO:0000313" key="4">
    <source>
        <dbReference type="Proteomes" id="UP000837932"/>
    </source>
</evidence>
<feature type="region of interest" description="Disordered" evidence="1">
    <location>
        <begin position="145"/>
        <end position="167"/>
    </location>
</feature>
<proteinExistence type="predicted"/>
<feature type="signal peptide" evidence="2">
    <location>
        <begin position="1"/>
        <end position="28"/>
    </location>
</feature>